<reference evidence="2" key="1">
    <citation type="submission" date="2022-11" db="UniProtKB">
        <authorList>
            <consortium name="WormBaseParasite"/>
        </authorList>
    </citation>
    <scope>IDENTIFICATION</scope>
</reference>
<accession>A0A914UIZ5</accession>
<name>A0A914UIZ5_9BILA</name>
<dbReference type="AlphaFoldDB" id="A0A914UIZ5"/>
<evidence type="ECO:0000313" key="1">
    <source>
        <dbReference type="Proteomes" id="UP000887566"/>
    </source>
</evidence>
<dbReference type="Proteomes" id="UP000887566">
    <property type="component" value="Unplaced"/>
</dbReference>
<dbReference type="WBParaSite" id="PSAMB.scaffold104size79589.g1953.t1">
    <property type="protein sequence ID" value="PSAMB.scaffold104size79589.g1953.t1"/>
    <property type="gene ID" value="PSAMB.scaffold104size79589.g1953"/>
</dbReference>
<sequence length="301" mass="34237">MAETPNKTDYTFTSDIRGGTNISGQVTGGQVVQGPQYNYYNDTRLPTAPNSGNENLSSIQILLQKIYAKSYRSVIPVSSADFYFDIKEKWVNLTLKLEGDSAVTDNYTSLLKKAFADADMLIIEGDPENQQNKGMHMPNIAWEICIKKGKVCLNRMKKLSNGTRNQQNKVMNIAKTTWEICIEMGTACINHMKKLLNENQQNKETHVRNIIWVSCIAMAKVYINQTKKLSNGTEKQQNKEIQMRNIIWVSCIAMAKVYINLMKTLSNGTEKQQNKEIQMRNMLLDICTVLGEVYINQTKKL</sequence>
<proteinExistence type="predicted"/>
<evidence type="ECO:0000313" key="2">
    <source>
        <dbReference type="WBParaSite" id="PSAMB.scaffold104size79589.g1953.t1"/>
    </source>
</evidence>
<keyword evidence="1" id="KW-1185">Reference proteome</keyword>
<organism evidence="1 2">
    <name type="scientific">Plectus sambesii</name>
    <dbReference type="NCBI Taxonomy" id="2011161"/>
    <lineage>
        <taxon>Eukaryota</taxon>
        <taxon>Metazoa</taxon>
        <taxon>Ecdysozoa</taxon>
        <taxon>Nematoda</taxon>
        <taxon>Chromadorea</taxon>
        <taxon>Plectida</taxon>
        <taxon>Plectina</taxon>
        <taxon>Plectoidea</taxon>
        <taxon>Plectidae</taxon>
        <taxon>Plectus</taxon>
    </lineage>
</organism>
<protein>
    <submittedName>
        <fullName evidence="2">Uncharacterized protein</fullName>
    </submittedName>
</protein>